<accession>A0A1I6BUL3</accession>
<reference evidence="2 3" key="1">
    <citation type="submission" date="2016-10" db="EMBL/GenBank/DDBJ databases">
        <authorList>
            <person name="de Groot N.N."/>
        </authorList>
    </citation>
    <scope>NUCLEOTIDE SEQUENCE [LARGE SCALE GENOMIC DNA]</scope>
    <source>
        <strain evidence="2 3">JCM 18415</strain>
    </source>
</reference>
<protein>
    <submittedName>
        <fullName evidence="2">Uncharacterized protein</fullName>
    </submittedName>
</protein>
<organism evidence="2 3">
    <name type="scientific">Halopseudomonas formosensis</name>
    <dbReference type="NCBI Taxonomy" id="1002526"/>
    <lineage>
        <taxon>Bacteria</taxon>
        <taxon>Pseudomonadati</taxon>
        <taxon>Pseudomonadota</taxon>
        <taxon>Gammaproteobacteria</taxon>
        <taxon>Pseudomonadales</taxon>
        <taxon>Pseudomonadaceae</taxon>
        <taxon>Halopseudomonas</taxon>
    </lineage>
</organism>
<keyword evidence="1" id="KW-0472">Membrane</keyword>
<feature type="transmembrane region" description="Helical" evidence="1">
    <location>
        <begin position="86"/>
        <end position="104"/>
    </location>
</feature>
<evidence type="ECO:0000313" key="3">
    <source>
        <dbReference type="Proteomes" id="UP000242815"/>
    </source>
</evidence>
<keyword evidence="1" id="KW-1133">Transmembrane helix</keyword>
<dbReference type="EMBL" id="FOYD01000006">
    <property type="protein sequence ID" value="SFQ84616.1"/>
    <property type="molecule type" value="Genomic_DNA"/>
</dbReference>
<keyword evidence="1" id="KW-0812">Transmembrane</keyword>
<dbReference type="OrthoDB" id="7066041at2"/>
<dbReference type="AlphaFoldDB" id="A0A1I6BUL3"/>
<proteinExistence type="predicted"/>
<evidence type="ECO:0000313" key="2">
    <source>
        <dbReference type="EMBL" id="SFQ84616.1"/>
    </source>
</evidence>
<evidence type="ECO:0000256" key="1">
    <source>
        <dbReference type="SAM" id="Phobius"/>
    </source>
</evidence>
<dbReference type="STRING" id="1002526.SAMN05216578_106174"/>
<dbReference type="Proteomes" id="UP000242815">
    <property type="component" value="Unassembled WGS sequence"/>
</dbReference>
<sequence>MQNTTYGQVEKILGSDVELELFAVLNDMTVEAARAVLERMLEKPELEPEFRDYIFSDSRSEDFKGYTAGESKGYQRGHESGFAKGALLGCILGGALVLGAVICLKRG</sequence>
<name>A0A1I6BUL3_9GAMM</name>
<dbReference type="RefSeq" id="WP_090539281.1">
    <property type="nucleotide sequence ID" value="NZ_FOYD01000006.1"/>
</dbReference>
<gene>
    <name evidence="2" type="ORF">SAMN05216578_106174</name>
</gene>